<dbReference type="Proteomes" id="UP000217889">
    <property type="component" value="Chromosome"/>
</dbReference>
<protein>
    <submittedName>
        <fullName evidence="5">Alpha/beta hydrolase</fullName>
    </submittedName>
</protein>
<organism evidence="5 6">
    <name type="scientific">Brachybacterium ginsengisoli</name>
    <dbReference type="NCBI Taxonomy" id="1331682"/>
    <lineage>
        <taxon>Bacteria</taxon>
        <taxon>Bacillati</taxon>
        <taxon>Actinomycetota</taxon>
        <taxon>Actinomycetes</taxon>
        <taxon>Micrococcales</taxon>
        <taxon>Dermabacteraceae</taxon>
        <taxon>Brachybacterium</taxon>
    </lineage>
</organism>
<comment type="similarity">
    <text evidence="1">Belongs to the peptidase S33 family.</text>
</comment>
<dbReference type="GO" id="GO:0004177">
    <property type="term" value="F:aminopeptidase activity"/>
    <property type="evidence" value="ECO:0007669"/>
    <property type="project" value="UniProtKB-EC"/>
</dbReference>
<gene>
    <name evidence="5" type="ORF">CFK41_00665</name>
</gene>
<dbReference type="PANTHER" id="PTHR43798">
    <property type="entry name" value="MONOACYLGLYCEROL LIPASE"/>
    <property type="match status" value="1"/>
</dbReference>
<accession>A0A291GTE5</accession>
<evidence type="ECO:0000259" key="4">
    <source>
        <dbReference type="Pfam" id="PF00561"/>
    </source>
</evidence>
<dbReference type="AlphaFoldDB" id="A0A291GTE5"/>
<dbReference type="PANTHER" id="PTHR43798:SF31">
    <property type="entry name" value="AB HYDROLASE SUPERFAMILY PROTEIN YCLE"/>
    <property type="match status" value="1"/>
</dbReference>
<dbReference type="InterPro" id="IPR000073">
    <property type="entry name" value="AB_hydrolase_1"/>
</dbReference>
<evidence type="ECO:0000256" key="3">
    <source>
        <dbReference type="SAM" id="MobiDB-lite"/>
    </source>
</evidence>
<feature type="region of interest" description="Disordered" evidence="3">
    <location>
        <begin position="64"/>
        <end position="88"/>
    </location>
</feature>
<dbReference type="GO" id="GO:0016020">
    <property type="term" value="C:membrane"/>
    <property type="evidence" value="ECO:0007669"/>
    <property type="project" value="TreeGrafter"/>
</dbReference>
<dbReference type="EMBL" id="CP023564">
    <property type="protein sequence ID" value="ATG53450.1"/>
    <property type="molecule type" value="Genomic_DNA"/>
</dbReference>
<dbReference type="GO" id="GO:0006508">
    <property type="term" value="P:proteolysis"/>
    <property type="evidence" value="ECO:0007669"/>
    <property type="project" value="InterPro"/>
</dbReference>
<name>A0A291GTE5_9MICO</name>
<dbReference type="SUPFAM" id="SSF53474">
    <property type="entry name" value="alpha/beta-Hydrolases"/>
    <property type="match status" value="1"/>
</dbReference>
<dbReference type="KEGG" id="bgg:CFK41_00665"/>
<dbReference type="OrthoDB" id="9796770at2"/>
<dbReference type="InterPro" id="IPR002410">
    <property type="entry name" value="Peptidase_S33"/>
</dbReference>
<evidence type="ECO:0000256" key="2">
    <source>
        <dbReference type="ARBA" id="ARBA00022801"/>
    </source>
</evidence>
<evidence type="ECO:0000313" key="6">
    <source>
        <dbReference type="Proteomes" id="UP000217889"/>
    </source>
</evidence>
<evidence type="ECO:0000256" key="1">
    <source>
        <dbReference type="ARBA" id="ARBA00010088"/>
    </source>
</evidence>
<dbReference type="RefSeq" id="WP_096797929.1">
    <property type="nucleotide sequence ID" value="NZ_CP023564.1"/>
</dbReference>
<proteinExistence type="inferred from homology"/>
<keyword evidence="6" id="KW-1185">Reference proteome</keyword>
<dbReference type="InterPro" id="IPR050266">
    <property type="entry name" value="AB_hydrolase_sf"/>
</dbReference>
<dbReference type="Gene3D" id="3.40.50.1820">
    <property type="entry name" value="alpha/beta hydrolase"/>
    <property type="match status" value="1"/>
</dbReference>
<evidence type="ECO:0000313" key="5">
    <source>
        <dbReference type="EMBL" id="ATG53450.1"/>
    </source>
</evidence>
<dbReference type="Pfam" id="PF00561">
    <property type="entry name" value="Abhydrolase_1"/>
    <property type="match status" value="1"/>
</dbReference>
<keyword evidence="2 5" id="KW-0378">Hydrolase</keyword>
<dbReference type="InterPro" id="IPR029058">
    <property type="entry name" value="AB_hydrolase_fold"/>
</dbReference>
<dbReference type="PRINTS" id="PR00793">
    <property type="entry name" value="PROAMNOPTASE"/>
</dbReference>
<reference evidence="5 6" key="1">
    <citation type="journal article" date="2014" name="Int. J. Syst. Evol. Microbiol.">
        <title>Brachybacterium ginsengisoli sp. nov., isolated from soil of a ginseng field.</title>
        <authorList>
            <person name="Hoang V.A."/>
            <person name="Kim Y.J."/>
            <person name="Nguyen N.L."/>
            <person name="Yang D.C."/>
        </authorList>
    </citation>
    <scope>NUCLEOTIDE SEQUENCE [LARGE SCALE GENOMIC DNA]</scope>
    <source>
        <strain evidence="5 6">DCY80</strain>
    </source>
</reference>
<feature type="domain" description="AB hydrolase-1" evidence="4">
    <location>
        <begin position="30"/>
        <end position="278"/>
    </location>
</feature>
<sequence length="302" mass="32738">MTEQESREFVTMSDGARLATVTVPGPAGAPAVIIVHGGPGLWDHLEALGDLLDGRATVHRYDQRRCGRSTGPDGRPAIEDPQGPTPADLTIERSVADIEELRRAFGHEHVVLVGHSFGATLALAYAGTHPERVSALAYVDGVGIGDWRTPYRAERARRMAPWAESLAALDGRERTRDEETEWRRLQWTSDYADPSAGYDLALEMACSPHAINHQANRALGAAGAIADIDQITWITAVRCPVTVVHGTEDPRPVRPVLALAAHARAPRKRAVAGAGHLPWVEQPEQLREILAELVLSAGHRFG</sequence>